<keyword evidence="2" id="KW-1185">Reference proteome</keyword>
<dbReference type="EMBL" id="BALE01000055">
    <property type="protein sequence ID" value="GAN55685.1"/>
    <property type="molecule type" value="Genomic_DNA"/>
</dbReference>
<reference evidence="1 2" key="1">
    <citation type="submission" date="2012-10" db="EMBL/GenBank/DDBJ databases">
        <title>Genome sequencing of Tanticharoenia sakaeratensis NBRC 103193.</title>
        <authorList>
            <person name="Azuma Y."/>
            <person name="Hadano H."/>
            <person name="Hirakawa H."/>
            <person name="Matsushita K."/>
        </authorList>
    </citation>
    <scope>NUCLEOTIDE SEQUENCE [LARGE SCALE GENOMIC DNA]</scope>
    <source>
        <strain evidence="1 2">NBRC 103193</strain>
    </source>
</reference>
<organism evidence="1 2">
    <name type="scientific">Tanticharoenia sakaeratensis NBRC 103193</name>
    <dbReference type="NCBI Taxonomy" id="1231623"/>
    <lineage>
        <taxon>Bacteria</taxon>
        <taxon>Pseudomonadati</taxon>
        <taxon>Pseudomonadota</taxon>
        <taxon>Alphaproteobacteria</taxon>
        <taxon>Acetobacterales</taxon>
        <taxon>Acetobacteraceae</taxon>
        <taxon>Tanticharoenia</taxon>
    </lineage>
</organism>
<dbReference type="STRING" id="1231623.Tasa_055_016"/>
<gene>
    <name evidence="1" type="ORF">Tasa_055_016</name>
</gene>
<dbReference type="AlphaFoldDB" id="A0A0D6MQK6"/>
<sequence length="153" mass="16032">MPDDAGSLPGPMAGPCIEVWGLEQARLVLAIAAGRPVTLLSMRGAARLMGSPWWRVLIGALDRPVPHILDCDDAAGRAAGALRAGQPAIVFDRMAPQFPAIAALADVCGAHVFPERPPSFAVGLPPYKDYRCRQISAYLDTGPACPCPTASST</sequence>
<dbReference type="OrthoDB" id="7218549at2"/>
<dbReference type="Proteomes" id="UP000032679">
    <property type="component" value="Unassembled WGS sequence"/>
</dbReference>
<accession>A0A0D6MQK6</accession>
<proteinExistence type="predicted"/>
<protein>
    <submittedName>
        <fullName evidence="1">Uncharacterized protein</fullName>
    </submittedName>
</protein>
<dbReference type="RefSeq" id="WP_053053921.1">
    <property type="nucleotide sequence ID" value="NZ_BALE01000055.1"/>
</dbReference>
<evidence type="ECO:0000313" key="1">
    <source>
        <dbReference type="EMBL" id="GAN55685.1"/>
    </source>
</evidence>
<evidence type="ECO:0000313" key="2">
    <source>
        <dbReference type="Proteomes" id="UP000032679"/>
    </source>
</evidence>
<name>A0A0D6MQK6_9PROT</name>
<comment type="caution">
    <text evidence="1">The sequence shown here is derived from an EMBL/GenBank/DDBJ whole genome shotgun (WGS) entry which is preliminary data.</text>
</comment>